<keyword evidence="1" id="KW-0479">Metal-binding</keyword>
<dbReference type="InterPro" id="IPR050987">
    <property type="entry name" value="AtrR-like"/>
</dbReference>
<evidence type="ECO:0000256" key="1">
    <source>
        <dbReference type="ARBA" id="ARBA00022723"/>
    </source>
</evidence>
<dbReference type="SMART" id="SM00066">
    <property type="entry name" value="GAL4"/>
    <property type="match status" value="1"/>
</dbReference>
<organism evidence="5 6">
    <name type="scientific">Cryptococcus floricola</name>
    <dbReference type="NCBI Taxonomy" id="2591691"/>
    <lineage>
        <taxon>Eukaryota</taxon>
        <taxon>Fungi</taxon>
        <taxon>Dikarya</taxon>
        <taxon>Basidiomycota</taxon>
        <taxon>Agaricomycotina</taxon>
        <taxon>Tremellomycetes</taxon>
        <taxon>Tremellales</taxon>
        <taxon>Cryptococcaceae</taxon>
        <taxon>Cryptococcus</taxon>
    </lineage>
</organism>
<dbReference type="InterPro" id="IPR036864">
    <property type="entry name" value="Zn2-C6_fun-type_DNA-bd_sf"/>
</dbReference>
<dbReference type="InterPro" id="IPR007219">
    <property type="entry name" value="XnlR_reg_dom"/>
</dbReference>
<feature type="compositionally biased region" description="Low complexity" evidence="3">
    <location>
        <begin position="158"/>
        <end position="178"/>
    </location>
</feature>
<evidence type="ECO:0000313" key="5">
    <source>
        <dbReference type="EMBL" id="TYJ58260.1"/>
    </source>
</evidence>
<feature type="domain" description="Zn(2)-C6 fungal-type" evidence="4">
    <location>
        <begin position="37"/>
        <end position="72"/>
    </location>
</feature>
<dbReference type="SMART" id="SM00906">
    <property type="entry name" value="Fungal_trans"/>
    <property type="match status" value="1"/>
</dbReference>
<dbReference type="AlphaFoldDB" id="A0A5D3B7S3"/>
<dbReference type="GO" id="GO:0003677">
    <property type="term" value="F:DNA binding"/>
    <property type="evidence" value="ECO:0007669"/>
    <property type="project" value="InterPro"/>
</dbReference>
<evidence type="ECO:0000256" key="3">
    <source>
        <dbReference type="SAM" id="MobiDB-lite"/>
    </source>
</evidence>
<feature type="region of interest" description="Disordered" evidence="3">
    <location>
        <begin position="158"/>
        <end position="193"/>
    </location>
</feature>
<feature type="compositionally biased region" description="Low complexity" evidence="3">
    <location>
        <begin position="7"/>
        <end position="17"/>
    </location>
</feature>
<sequence length="813" mass="91120">MTPADRNSSSWSNAASATPGTNDESSTKSKKTRVHRACDTCRKRKVRCEGPQNSQAGAKCPFCIQVGKECTYLEDTKRPKGPSKGYVTMLEQKCGRMERMLYQASTTLDVASMLTSLQLCPSIDLESYIGTHVNCEDFNNDSYLDDLHSRGIPPYPALKPLSLPSPQSSPASYAPPSSNDTTSPESTAEGENDQDRLTQIALVNSMHWLKVRDAHWRYHGKSSGAHLVMQIQDLKCQKGIKSDFIAEVGKGKREAFWEATEWERFIDTDGTKPLDMKAWPERGLDQMLINAYFDKVDFHVPLLNRLIFQEQYDAKLWRTNEGFARLCMLVFANGSRFVQDPRVLWQDDSSTIAPNNKFSGGWIYFRAVLRMGHNIMQLPTLIDIQCLVLTCFFIHGSSTPQRLTTVAALGLQSIQELGAHVSAVLAQWDPVERALYHRAFWCLYHIDRYGSSTVGRPVAILDSEFDVPELADIDDEYWEREDSDGGGTQPKGKVSRVAFFIEISKVDRIIGRTLTNVYGIRKPVHVVVSKRAMATELDAELTEWAKNVPLALQWDPDCSNYSLLCQSADMWAQGHFARILIHRIFVPHHPNTGTLEQLSSLKSCIEAAYAICGITDALLVRGRQENCPPGHAIPVILKLPSWVSGIILLLGLYTTDPSKDEVHRVREGLVSCMRASRELEVLWQRSGKVTDFLERAVAEADLFAKGMTQKVTGPGVEEGEGVSLEGELGRYVPKATPATPSSYLSPDAEKNDGKKTQQGLYDSWLRMSTFQSQLLNMDMPMRAREDMEEGIGDDWWAKTLGEQNGPDLYNTWI</sequence>
<dbReference type="PROSITE" id="PS50048">
    <property type="entry name" value="ZN2_CY6_FUNGAL_2"/>
    <property type="match status" value="1"/>
</dbReference>
<dbReference type="GO" id="GO:0000981">
    <property type="term" value="F:DNA-binding transcription factor activity, RNA polymerase II-specific"/>
    <property type="evidence" value="ECO:0007669"/>
    <property type="project" value="InterPro"/>
</dbReference>
<dbReference type="GO" id="GO:0008270">
    <property type="term" value="F:zinc ion binding"/>
    <property type="evidence" value="ECO:0007669"/>
    <property type="project" value="InterPro"/>
</dbReference>
<evidence type="ECO:0000313" key="6">
    <source>
        <dbReference type="Proteomes" id="UP000322245"/>
    </source>
</evidence>
<dbReference type="PANTHER" id="PTHR46910">
    <property type="entry name" value="TRANSCRIPTION FACTOR PDR1"/>
    <property type="match status" value="1"/>
</dbReference>
<dbReference type="Gene3D" id="4.10.240.10">
    <property type="entry name" value="Zn(2)-C6 fungal-type DNA-binding domain"/>
    <property type="match status" value="1"/>
</dbReference>
<feature type="region of interest" description="Disordered" evidence="3">
    <location>
        <begin position="1"/>
        <end position="34"/>
    </location>
</feature>
<protein>
    <recommendedName>
        <fullName evidence="4">Zn(2)-C6 fungal-type domain-containing protein</fullName>
    </recommendedName>
</protein>
<evidence type="ECO:0000259" key="4">
    <source>
        <dbReference type="PROSITE" id="PS50048"/>
    </source>
</evidence>
<name>A0A5D3B7S3_9TREE</name>
<feature type="region of interest" description="Disordered" evidence="3">
    <location>
        <begin position="735"/>
        <end position="755"/>
    </location>
</feature>
<keyword evidence="6" id="KW-1185">Reference proteome</keyword>
<dbReference type="CDD" id="cd12148">
    <property type="entry name" value="fungal_TF_MHR"/>
    <property type="match status" value="1"/>
</dbReference>
<proteinExistence type="predicted"/>
<dbReference type="Pfam" id="PF04082">
    <property type="entry name" value="Fungal_trans"/>
    <property type="match status" value="1"/>
</dbReference>
<dbReference type="Pfam" id="PF00172">
    <property type="entry name" value="Zn_clus"/>
    <property type="match status" value="1"/>
</dbReference>
<dbReference type="PROSITE" id="PS00463">
    <property type="entry name" value="ZN2_CY6_FUNGAL_1"/>
    <property type="match status" value="1"/>
</dbReference>
<gene>
    <name evidence="5" type="ORF">B9479_001086</name>
</gene>
<keyword evidence="2" id="KW-0539">Nucleus</keyword>
<comment type="caution">
    <text evidence="5">The sequence shown here is derived from an EMBL/GenBank/DDBJ whole genome shotgun (WGS) entry which is preliminary data.</text>
</comment>
<dbReference type="InterPro" id="IPR001138">
    <property type="entry name" value="Zn2Cys6_DnaBD"/>
</dbReference>
<reference evidence="5 6" key="1">
    <citation type="submission" date="2017-05" db="EMBL/GenBank/DDBJ databases">
        <title>The Genome Sequence of Tsuchiyaea wingfieldii DSM 27421.</title>
        <authorList>
            <person name="Cuomo C."/>
            <person name="Passer A."/>
            <person name="Billmyre B."/>
            <person name="Heitman J."/>
        </authorList>
    </citation>
    <scope>NUCLEOTIDE SEQUENCE [LARGE SCALE GENOMIC DNA]</scope>
    <source>
        <strain evidence="5 6">DSM 27421</strain>
    </source>
</reference>
<dbReference type="PANTHER" id="PTHR46910:SF38">
    <property type="entry name" value="ZN(2)-C6 FUNGAL-TYPE DOMAIN-CONTAINING PROTEIN"/>
    <property type="match status" value="1"/>
</dbReference>
<dbReference type="GO" id="GO:0006351">
    <property type="term" value="P:DNA-templated transcription"/>
    <property type="evidence" value="ECO:0007669"/>
    <property type="project" value="InterPro"/>
</dbReference>
<dbReference type="CDD" id="cd00067">
    <property type="entry name" value="GAL4"/>
    <property type="match status" value="1"/>
</dbReference>
<dbReference type="Proteomes" id="UP000322245">
    <property type="component" value="Unassembled WGS sequence"/>
</dbReference>
<dbReference type="EMBL" id="NIDF01000006">
    <property type="protein sequence ID" value="TYJ58260.1"/>
    <property type="molecule type" value="Genomic_DNA"/>
</dbReference>
<evidence type="ECO:0000256" key="2">
    <source>
        <dbReference type="ARBA" id="ARBA00023242"/>
    </source>
</evidence>
<accession>A0A5D3B7S3</accession>
<dbReference type="SUPFAM" id="SSF57701">
    <property type="entry name" value="Zn2/Cys6 DNA-binding domain"/>
    <property type="match status" value="1"/>
</dbReference>